<gene>
    <name evidence="1" type="ORF">Atai01_67160</name>
</gene>
<proteinExistence type="predicted"/>
<comment type="caution">
    <text evidence="1">The sequence shown here is derived from an EMBL/GenBank/DDBJ whole genome shotgun (WGS) entry which is preliminary data.</text>
</comment>
<dbReference type="InterPro" id="IPR002758">
    <property type="entry name" value="Cation_antiport_E"/>
</dbReference>
<dbReference type="AlphaFoldDB" id="A0A9W6R9M9"/>
<reference evidence="1" key="1">
    <citation type="submission" date="2023-03" db="EMBL/GenBank/DDBJ databases">
        <title>Amycolatopsis taiwanensis NBRC 103393.</title>
        <authorList>
            <person name="Ichikawa N."/>
            <person name="Sato H."/>
            <person name="Tonouchi N."/>
        </authorList>
    </citation>
    <scope>NUCLEOTIDE SEQUENCE</scope>
    <source>
        <strain evidence="1">NBRC 103393</strain>
    </source>
</reference>
<keyword evidence="2" id="KW-1185">Reference proteome</keyword>
<sequence length="152" mass="16702">MRRSLELGTWWAVLVLFWLATVTEMSWQEVVAAGAIAVPGALVARVAGQASRNDWRLRLRWARGLLVLPWAVAKDAARVFAAVLKRDNSVLETVRLCGDDTKAQRAAHEAVATVMLSATPGTVVLDASSEHDALLVHRMPPGRQGWERTVVR</sequence>
<dbReference type="Pfam" id="PF01899">
    <property type="entry name" value="MNHE"/>
    <property type="match status" value="1"/>
</dbReference>
<accession>A0A9W6R9M9</accession>
<evidence type="ECO:0000313" key="2">
    <source>
        <dbReference type="Proteomes" id="UP001165136"/>
    </source>
</evidence>
<protein>
    <submittedName>
        <fullName evidence="1">Uncharacterized protein</fullName>
    </submittedName>
</protein>
<dbReference type="EMBL" id="BSTI01000020">
    <property type="protein sequence ID" value="GLY70097.1"/>
    <property type="molecule type" value="Genomic_DNA"/>
</dbReference>
<dbReference type="RefSeq" id="WP_027944421.1">
    <property type="nucleotide sequence ID" value="NZ_BSTI01000020.1"/>
</dbReference>
<evidence type="ECO:0000313" key="1">
    <source>
        <dbReference type="EMBL" id="GLY70097.1"/>
    </source>
</evidence>
<organism evidence="1 2">
    <name type="scientific">Amycolatopsis taiwanensis</name>
    <dbReference type="NCBI Taxonomy" id="342230"/>
    <lineage>
        <taxon>Bacteria</taxon>
        <taxon>Bacillati</taxon>
        <taxon>Actinomycetota</taxon>
        <taxon>Actinomycetes</taxon>
        <taxon>Pseudonocardiales</taxon>
        <taxon>Pseudonocardiaceae</taxon>
        <taxon>Amycolatopsis</taxon>
    </lineage>
</organism>
<name>A0A9W6R9M9_9PSEU</name>
<dbReference type="GO" id="GO:0008324">
    <property type="term" value="F:monoatomic cation transmembrane transporter activity"/>
    <property type="evidence" value="ECO:0007669"/>
    <property type="project" value="InterPro"/>
</dbReference>
<dbReference type="GO" id="GO:0016020">
    <property type="term" value="C:membrane"/>
    <property type="evidence" value="ECO:0007669"/>
    <property type="project" value="InterPro"/>
</dbReference>
<dbReference type="Proteomes" id="UP001165136">
    <property type="component" value="Unassembled WGS sequence"/>
</dbReference>